<name>A0ABU0DJE7_9HYPH</name>
<feature type="region of interest" description="Disordered" evidence="1">
    <location>
        <begin position="134"/>
        <end position="157"/>
    </location>
</feature>
<keyword evidence="3" id="KW-1185">Reference proteome</keyword>
<evidence type="ECO:0000256" key="1">
    <source>
        <dbReference type="SAM" id="MobiDB-lite"/>
    </source>
</evidence>
<dbReference type="EMBL" id="JAUSUH010000006">
    <property type="protein sequence ID" value="MDQ0348545.1"/>
    <property type="molecule type" value="Genomic_DNA"/>
</dbReference>
<accession>A0ABU0DJE7</accession>
<dbReference type="CDD" id="cd07178">
    <property type="entry name" value="terB_like_YebE"/>
    <property type="match status" value="1"/>
</dbReference>
<proteinExistence type="predicted"/>
<dbReference type="InterPro" id="IPR029024">
    <property type="entry name" value="TerB-like"/>
</dbReference>
<gene>
    <name evidence="2" type="ORF">J2S76_002976</name>
</gene>
<evidence type="ECO:0000313" key="2">
    <source>
        <dbReference type="EMBL" id="MDQ0348545.1"/>
    </source>
</evidence>
<dbReference type="Gene3D" id="1.10.3680.10">
    <property type="entry name" value="TerB-like"/>
    <property type="match status" value="1"/>
</dbReference>
<evidence type="ECO:0000313" key="3">
    <source>
        <dbReference type="Proteomes" id="UP001238467"/>
    </source>
</evidence>
<protein>
    <submittedName>
        <fullName evidence="2">Uncharacterized membrane protein YebE (DUF533 family)</fullName>
    </submittedName>
</protein>
<sequence length="279" mass="28019">MFNSGSFDAKRLLDQFLTPQAGTQGGVPATQNPLGGLLGGLTGGLSGLTGSANAQPPGAGAASSGAGDLMGRAKDYLGNNGGSLASGAAAGALVSLVLGSKGGRKMAGSAMKLGGLALVGTLAYKAYQNYQQGQQPQQTAAEPVPTQLPPAQSPFHPAQAERSHFDVTLLRTMIAASLADGHVDEAERAAISTKLGGSQLDEAERFLTAELGAPATPEALAGAASSPEQGAEIYMTALLAIDADTTSERVFLARLATALKLDPALVPHLEASARAARMG</sequence>
<comment type="caution">
    <text evidence="2">The sequence shown here is derived from an EMBL/GenBank/DDBJ whole genome shotgun (WGS) entry which is preliminary data.</text>
</comment>
<dbReference type="SUPFAM" id="SSF158682">
    <property type="entry name" value="TerB-like"/>
    <property type="match status" value="1"/>
</dbReference>
<dbReference type="InterPro" id="IPR007486">
    <property type="entry name" value="YebE"/>
</dbReference>
<dbReference type="RefSeq" id="WP_307061442.1">
    <property type="nucleotide sequence ID" value="NZ_JAUSUH010000006.1"/>
</dbReference>
<reference evidence="2 3" key="1">
    <citation type="submission" date="2023-07" db="EMBL/GenBank/DDBJ databases">
        <title>Genomic Encyclopedia of Type Strains, Phase IV (KMG-IV): sequencing the most valuable type-strain genomes for metagenomic binning, comparative biology and taxonomic classification.</title>
        <authorList>
            <person name="Goeker M."/>
        </authorList>
    </citation>
    <scope>NUCLEOTIDE SEQUENCE [LARGE SCALE GENOMIC DNA]</scope>
    <source>
        <strain evidence="2 3">DSM 1277</strain>
    </source>
</reference>
<dbReference type="Pfam" id="PF04391">
    <property type="entry name" value="DUF533"/>
    <property type="match status" value="1"/>
</dbReference>
<organism evidence="2 3">
    <name type="scientific">Ancylobacter vacuolatus</name>
    <dbReference type="NCBI Taxonomy" id="223389"/>
    <lineage>
        <taxon>Bacteria</taxon>
        <taxon>Pseudomonadati</taxon>
        <taxon>Pseudomonadota</taxon>
        <taxon>Alphaproteobacteria</taxon>
        <taxon>Hyphomicrobiales</taxon>
        <taxon>Xanthobacteraceae</taxon>
        <taxon>Ancylobacter</taxon>
    </lineage>
</organism>
<dbReference type="Proteomes" id="UP001238467">
    <property type="component" value="Unassembled WGS sequence"/>
</dbReference>